<protein>
    <submittedName>
        <fullName evidence="1">DsbA family protein</fullName>
    </submittedName>
</protein>
<keyword evidence="2" id="KW-1185">Reference proteome</keyword>
<dbReference type="EMBL" id="JAPKMY010000008">
    <property type="protein sequence ID" value="MCX5468942.1"/>
    <property type="molecule type" value="Genomic_DNA"/>
</dbReference>
<dbReference type="PANTHER" id="PTHR13887:SF51">
    <property type="entry name" value="DSBA FAMILY PROTEIN"/>
    <property type="match status" value="1"/>
</dbReference>
<name>A0A9X3DW64_9GAMM</name>
<reference evidence="1" key="1">
    <citation type="submission" date="2022-11" db="EMBL/GenBank/DDBJ databases">
        <title>Biodiversity and phylogenetic relationships of bacteria.</title>
        <authorList>
            <person name="Machado R.A.R."/>
            <person name="Bhat A."/>
            <person name="Loulou A."/>
            <person name="Kallel S."/>
        </authorList>
    </citation>
    <scope>NUCLEOTIDE SEQUENCE</scope>
    <source>
        <strain evidence="1">A-IN1</strain>
    </source>
</reference>
<sequence>MASPILHWIIDPLCGWSYGALPLINAIEEKFPHLQRLHLGGLYDEDHQPQMTAAMRTQIIHYDEQIHQLTGVSFGNDYKNGLLKDSTLKMNSIPATRALLSIEQTRGHDSMLALLNLIQQAYYQKGLNVTQYDVLAQLGTELGISLDQWSKYLDAVDQNQLYQHIDHSRQLLSRVRGQGFPTVIFENQHAEIGQVPIHGFYGKPQDFVRFVEQQLLKTSFNSKER</sequence>
<dbReference type="SUPFAM" id="SSF52833">
    <property type="entry name" value="Thioredoxin-like"/>
    <property type="match status" value="1"/>
</dbReference>
<dbReference type="CDD" id="cd03025">
    <property type="entry name" value="DsbA_FrnE_like"/>
    <property type="match status" value="1"/>
</dbReference>
<dbReference type="InterPro" id="IPR036249">
    <property type="entry name" value="Thioredoxin-like_sf"/>
</dbReference>
<organism evidence="1 2">
    <name type="scientific">Acinetobacter nematophilus</name>
    <dbReference type="NCBI Taxonomy" id="2994642"/>
    <lineage>
        <taxon>Bacteria</taxon>
        <taxon>Pseudomonadati</taxon>
        <taxon>Pseudomonadota</taxon>
        <taxon>Gammaproteobacteria</taxon>
        <taxon>Moraxellales</taxon>
        <taxon>Moraxellaceae</taxon>
        <taxon>Acinetobacter</taxon>
    </lineage>
</organism>
<dbReference type="Proteomes" id="UP001146019">
    <property type="component" value="Unassembled WGS sequence"/>
</dbReference>
<dbReference type="Gene3D" id="3.40.30.10">
    <property type="entry name" value="Glutaredoxin"/>
    <property type="match status" value="1"/>
</dbReference>
<evidence type="ECO:0000313" key="2">
    <source>
        <dbReference type="Proteomes" id="UP001146019"/>
    </source>
</evidence>
<accession>A0A9X3DW64</accession>
<dbReference type="AlphaFoldDB" id="A0A9X3DW64"/>
<dbReference type="PANTHER" id="PTHR13887">
    <property type="entry name" value="GLUTATHIONE S-TRANSFERASE KAPPA"/>
    <property type="match status" value="1"/>
</dbReference>
<proteinExistence type="predicted"/>
<comment type="caution">
    <text evidence="1">The sequence shown here is derived from an EMBL/GenBank/DDBJ whole genome shotgun (WGS) entry which is preliminary data.</text>
</comment>
<dbReference type="RefSeq" id="WP_266131020.1">
    <property type="nucleotide sequence ID" value="NZ_JAPKMY010000008.1"/>
</dbReference>
<gene>
    <name evidence="1" type="ORF">OSH00_14525</name>
</gene>
<evidence type="ECO:0000313" key="1">
    <source>
        <dbReference type="EMBL" id="MCX5468942.1"/>
    </source>
</evidence>